<dbReference type="Gene3D" id="1.10.510.10">
    <property type="entry name" value="Transferase(Phosphotransferase) domain 1"/>
    <property type="match status" value="1"/>
</dbReference>
<evidence type="ECO:0000313" key="2">
    <source>
        <dbReference type="EMBL" id="PSS02347.1"/>
    </source>
</evidence>
<gene>
    <name evidence="2" type="ORF">PHLCEN_2v4040</name>
</gene>
<accession>A0A2R6Q5E6</accession>
<keyword evidence="3" id="KW-1185">Reference proteome</keyword>
<feature type="domain" description="Protein kinase" evidence="1">
    <location>
        <begin position="259"/>
        <end position="574"/>
    </location>
</feature>
<dbReference type="PROSITE" id="PS50011">
    <property type="entry name" value="PROTEIN_KINASE_DOM"/>
    <property type="match status" value="1"/>
</dbReference>
<proteinExistence type="predicted"/>
<dbReference type="PROSITE" id="PS00109">
    <property type="entry name" value="PROTEIN_KINASE_TYR"/>
    <property type="match status" value="1"/>
</dbReference>
<dbReference type="Proteomes" id="UP000186601">
    <property type="component" value="Unassembled WGS sequence"/>
</dbReference>
<dbReference type="InterPro" id="IPR051681">
    <property type="entry name" value="Ser/Thr_Kinases-Pseudokinases"/>
</dbReference>
<dbReference type="EMBL" id="MLYV02000398">
    <property type="protein sequence ID" value="PSS02347.1"/>
    <property type="molecule type" value="Genomic_DNA"/>
</dbReference>
<dbReference type="InterPro" id="IPR001245">
    <property type="entry name" value="Ser-Thr/Tyr_kinase_cat_dom"/>
</dbReference>
<dbReference type="PANTHER" id="PTHR44329">
    <property type="entry name" value="SERINE/THREONINE-PROTEIN KINASE TNNI3K-RELATED"/>
    <property type="match status" value="1"/>
</dbReference>
<dbReference type="InterPro" id="IPR011009">
    <property type="entry name" value="Kinase-like_dom_sf"/>
</dbReference>
<dbReference type="AlphaFoldDB" id="A0A2R6Q5E6"/>
<protein>
    <recommendedName>
        <fullName evidence="1">Protein kinase domain-containing protein</fullName>
    </recommendedName>
</protein>
<dbReference type="Pfam" id="PF07714">
    <property type="entry name" value="PK_Tyr_Ser-Thr"/>
    <property type="match status" value="1"/>
</dbReference>
<sequence>MQSKSKWPKVRSVVRAVARMKTLVLASHGTIFTGRRWLITGTESVRPTTEEETPELSGYLDEVWECCKGGRGVYDGVVAAFDKCKSSPSPDPNVIQELCSILSGFPFLIEKFATVLPGSSSLEVPKDFAMTRVVGIKREGEVLTWRAAFGVTSTCKSDELSPTDDKILCLLRSALATPEREDAVQTLRKEDARRTLDLMQKLLNDEPSWRIFVDRAQKDHQFTVGDAQRRRVRRLLVKLATASHQLPPSLYLGKGKILLEPTHYITGGSWSDIYSGKLITSSKNSASEDRIKFAVMNTSQYFDDTKVALKRVKVFTTLPKSDVRKLHEMLYEEALIWAQLRGQYIMPFLGVDRYIFGGTEAPLCMVMPWAENGNILQYIDSLKYEKRSVPMRRWLCQTAEGLISLHEKGVVHGDLRGANVLIDKSSNVRLADFGLSVLVKSATSTMANPLPDGGTTRFMAPELFLHLSHLNPSESVVNLFSAELSHLAPAVDIYAFACLCIELYSGRAPLFKGELQATRMADMVVSDRVIRDERPVRPEGQLPDDLWSLIEDCWKRSPGDRPTAKALLSRLEALPDLLLDSR</sequence>
<dbReference type="SUPFAM" id="SSF56112">
    <property type="entry name" value="Protein kinase-like (PK-like)"/>
    <property type="match status" value="1"/>
</dbReference>
<dbReference type="PANTHER" id="PTHR44329:SF289">
    <property type="entry name" value="SERINE_THREONINE-PROTEIN KINASE VIK"/>
    <property type="match status" value="1"/>
</dbReference>
<comment type="caution">
    <text evidence="2">The sequence shown here is derived from an EMBL/GenBank/DDBJ whole genome shotgun (WGS) entry which is preliminary data.</text>
</comment>
<evidence type="ECO:0000313" key="3">
    <source>
        <dbReference type="Proteomes" id="UP000186601"/>
    </source>
</evidence>
<dbReference type="InterPro" id="IPR000719">
    <property type="entry name" value="Prot_kinase_dom"/>
</dbReference>
<dbReference type="STRING" id="98765.A0A2R6Q5E6"/>
<dbReference type="GO" id="GO:0004674">
    <property type="term" value="F:protein serine/threonine kinase activity"/>
    <property type="evidence" value="ECO:0007669"/>
    <property type="project" value="TreeGrafter"/>
</dbReference>
<reference evidence="2 3" key="1">
    <citation type="submission" date="2018-02" db="EMBL/GenBank/DDBJ databases">
        <title>Genome sequence of the basidiomycete white-rot fungus Phlebia centrifuga.</title>
        <authorList>
            <person name="Granchi Z."/>
            <person name="Peng M."/>
            <person name="de Vries R.P."/>
            <person name="Hilden K."/>
            <person name="Makela M.R."/>
            <person name="Grigoriev I."/>
            <person name="Riley R."/>
        </authorList>
    </citation>
    <scope>NUCLEOTIDE SEQUENCE [LARGE SCALE GENOMIC DNA]</scope>
    <source>
        <strain evidence="2 3">FBCC195</strain>
    </source>
</reference>
<organism evidence="2 3">
    <name type="scientific">Hermanssonia centrifuga</name>
    <dbReference type="NCBI Taxonomy" id="98765"/>
    <lineage>
        <taxon>Eukaryota</taxon>
        <taxon>Fungi</taxon>
        <taxon>Dikarya</taxon>
        <taxon>Basidiomycota</taxon>
        <taxon>Agaricomycotina</taxon>
        <taxon>Agaricomycetes</taxon>
        <taxon>Polyporales</taxon>
        <taxon>Meruliaceae</taxon>
        <taxon>Hermanssonia</taxon>
    </lineage>
</organism>
<dbReference type="InterPro" id="IPR008266">
    <property type="entry name" value="Tyr_kinase_AS"/>
</dbReference>
<dbReference type="GO" id="GO:0005524">
    <property type="term" value="F:ATP binding"/>
    <property type="evidence" value="ECO:0007669"/>
    <property type="project" value="InterPro"/>
</dbReference>
<evidence type="ECO:0000259" key="1">
    <source>
        <dbReference type="PROSITE" id="PS50011"/>
    </source>
</evidence>
<dbReference type="OrthoDB" id="346907at2759"/>
<name>A0A2R6Q5E6_9APHY</name>